<evidence type="ECO:0000256" key="1">
    <source>
        <dbReference type="SAM" id="MobiDB-lite"/>
    </source>
</evidence>
<name>A0A8H7BJP8_9FUNG</name>
<comment type="caution">
    <text evidence="3">The sequence shown here is derived from an EMBL/GenBank/DDBJ whole genome shotgun (WGS) entry which is preliminary data.</text>
</comment>
<dbReference type="EMBL" id="JABAYA010000400">
    <property type="protein sequence ID" value="KAF7720692.1"/>
    <property type="molecule type" value="Genomic_DNA"/>
</dbReference>
<dbReference type="OrthoDB" id="3773119at2759"/>
<evidence type="ECO:0000313" key="3">
    <source>
        <dbReference type="EMBL" id="KAF7720692.1"/>
    </source>
</evidence>
<sequence length="595" mass="70274">MSGFNGINRMDTYTLGDDTEPEVRTSESEGPLAWLSQLNQIKTDIALAHKDYEFFHIPEELLATGEYNCRLYCDKRGKCKHEACLEKTRERLREKLSENVREKFRELRAMSYGWGGTSESRRNRIESEIVLLDTRSEMNAIQCISIPFDEDIPAYYAISYRWGVHSEWKAETPNYVACITSISQGNLIKLCKYYRCRIRYIWIDVVCINQADKEHRKMAIKNMDHIYRRAKRVIAVPDLCYCDEYPLMVNATKENIEAVIIGMSKGCYVENSRNSGNSENSDYDNMKRLFDKNEPGTYRGFRLDVNELSHEMERWNEESWFRHLDQYTDTKEQLGYKGRGYDFLYWVIRDWAERAWVVSERIIGVDDKKLLIHILRANAIIYWGIYRWIDWDLHNEERTLLTTIFRSKSTKHIDRLFAILPHTKYKDAVQKLVDGEIAINDEEDLKWHLFDILDMCGRNDLLAYLISEFKEFVKVLPLPMKEEEFRFNEITLVDNDFADLNLFQVLGTTTRHKKRALKVILPFTLEHPQVSDRTGQLLDAVEGSEMKLIYQLYKHCGSCYYFECRKSKGVWVITGRDRLSKPPSMCKQGEFLMFW</sequence>
<dbReference type="InterPro" id="IPR010730">
    <property type="entry name" value="HET"/>
</dbReference>
<accession>A0A8H7BJP8</accession>
<feature type="domain" description="Heterokaryon incompatibility" evidence="2">
    <location>
        <begin position="155"/>
        <end position="236"/>
    </location>
</feature>
<proteinExistence type="predicted"/>
<protein>
    <recommendedName>
        <fullName evidence="2">Heterokaryon incompatibility domain-containing protein</fullName>
    </recommendedName>
</protein>
<dbReference type="AlphaFoldDB" id="A0A8H7BJP8"/>
<dbReference type="Pfam" id="PF06985">
    <property type="entry name" value="HET"/>
    <property type="match status" value="1"/>
</dbReference>
<dbReference type="PANTHER" id="PTHR24148">
    <property type="entry name" value="ANKYRIN REPEAT DOMAIN-CONTAINING PROTEIN 39 HOMOLOG-RELATED"/>
    <property type="match status" value="1"/>
</dbReference>
<dbReference type="PANTHER" id="PTHR24148:SF64">
    <property type="entry name" value="HETEROKARYON INCOMPATIBILITY DOMAIN-CONTAINING PROTEIN"/>
    <property type="match status" value="1"/>
</dbReference>
<keyword evidence="4" id="KW-1185">Reference proteome</keyword>
<dbReference type="InterPro" id="IPR052895">
    <property type="entry name" value="HetReg/Transcr_Mod"/>
</dbReference>
<evidence type="ECO:0000313" key="4">
    <source>
        <dbReference type="Proteomes" id="UP000605846"/>
    </source>
</evidence>
<gene>
    <name evidence="3" type="ORF">EC973_006478</name>
</gene>
<feature type="region of interest" description="Disordered" evidence="1">
    <location>
        <begin position="1"/>
        <end position="29"/>
    </location>
</feature>
<evidence type="ECO:0000259" key="2">
    <source>
        <dbReference type="Pfam" id="PF06985"/>
    </source>
</evidence>
<organism evidence="3 4">
    <name type="scientific">Apophysomyces ossiformis</name>
    <dbReference type="NCBI Taxonomy" id="679940"/>
    <lineage>
        <taxon>Eukaryota</taxon>
        <taxon>Fungi</taxon>
        <taxon>Fungi incertae sedis</taxon>
        <taxon>Mucoromycota</taxon>
        <taxon>Mucoromycotina</taxon>
        <taxon>Mucoromycetes</taxon>
        <taxon>Mucorales</taxon>
        <taxon>Mucorineae</taxon>
        <taxon>Mucoraceae</taxon>
        <taxon>Apophysomyces</taxon>
    </lineage>
</organism>
<reference evidence="3" key="1">
    <citation type="submission" date="2020-01" db="EMBL/GenBank/DDBJ databases">
        <title>Genome Sequencing of Three Apophysomyces-Like Fungal Strains Confirms a Novel Fungal Genus in the Mucoromycota with divergent Burkholderia-like Endosymbiotic Bacteria.</title>
        <authorList>
            <person name="Stajich J.E."/>
            <person name="Macias A.M."/>
            <person name="Carter-House D."/>
            <person name="Lovett B."/>
            <person name="Kasson L.R."/>
            <person name="Berry K."/>
            <person name="Grigoriev I."/>
            <person name="Chang Y."/>
            <person name="Spatafora J."/>
            <person name="Kasson M.T."/>
        </authorList>
    </citation>
    <scope>NUCLEOTIDE SEQUENCE</scope>
    <source>
        <strain evidence="3">NRRL A-21654</strain>
    </source>
</reference>
<dbReference type="Proteomes" id="UP000605846">
    <property type="component" value="Unassembled WGS sequence"/>
</dbReference>